<evidence type="ECO:0008006" key="9">
    <source>
        <dbReference type="Google" id="ProtNLM"/>
    </source>
</evidence>
<dbReference type="PANTHER" id="PTHR47950">
    <property type="entry name" value="CYTOCHROME P450, FAMILY 76, SUBFAMILY C, POLYPEPTIDE 5-RELATED"/>
    <property type="match status" value="1"/>
</dbReference>
<reference evidence="7 8" key="1">
    <citation type="journal article" date="2020" name="IScience">
        <title>Genome Sequencing of the Endangered Kingdonia uniflora (Circaeasteraceae, Ranunculales) Reveals Potential Mechanisms of Evolutionary Specialization.</title>
        <authorList>
            <person name="Sun Y."/>
            <person name="Deng T."/>
            <person name="Zhang A."/>
            <person name="Moore M.J."/>
            <person name="Landis J.B."/>
            <person name="Lin N."/>
            <person name="Zhang H."/>
            <person name="Zhang X."/>
            <person name="Huang J."/>
            <person name="Zhang X."/>
            <person name="Sun H."/>
            <person name="Wang H."/>
        </authorList>
    </citation>
    <scope>NUCLEOTIDE SEQUENCE [LARGE SCALE GENOMIC DNA]</scope>
    <source>
        <strain evidence="7">TB1705</strain>
        <tissue evidence="7">Leaf</tissue>
    </source>
</reference>
<dbReference type="GO" id="GO:0004497">
    <property type="term" value="F:monooxygenase activity"/>
    <property type="evidence" value="ECO:0007669"/>
    <property type="project" value="UniProtKB-KW"/>
</dbReference>
<evidence type="ECO:0000256" key="2">
    <source>
        <dbReference type="ARBA" id="ARBA00022723"/>
    </source>
</evidence>
<organism evidence="7 8">
    <name type="scientific">Kingdonia uniflora</name>
    <dbReference type="NCBI Taxonomy" id="39325"/>
    <lineage>
        <taxon>Eukaryota</taxon>
        <taxon>Viridiplantae</taxon>
        <taxon>Streptophyta</taxon>
        <taxon>Embryophyta</taxon>
        <taxon>Tracheophyta</taxon>
        <taxon>Spermatophyta</taxon>
        <taxon>Magnoliopsida</taxon>
        <taxon>Ranunculales</taxon>
        <taxon>Circaeasteraceae</taxon>
        <taxon>Kingdonia</taxon>
    </lineage>
</organism>
<evidence type="ECO:0000313" key="7">
    <source>
        <dbReference type="EMBL" id="KAF6144613.1"/>
    </source>
</evidence>
<dbReference type="GO" id="GO:0005506">
    <property type="term" value="F:iron ion binding"/>
    <property type="evidence" value="ECO:0007669"/>
    <property type="project" value="InterPro"/>
</dbReference>
<evidence type="ECO:0000256" key="3">
    <source>
        <dbReference type="ARBA" id="ARBA00023002"/>
    </source>
</evidence>
<dbReference type="CDD" id="cd11073">
    <property type="entry name" value="CYP76-like"/>
    <property type="match status" value="1"/>
</dbReference>
<dbReference type="GO" id="GO:0044550">
    <property type="term" value="P:secondary metabolite biosynthetic process"/>
    <property type="evidence" value="ECO:0007669"/>
    <property type="project" value="UniProtKB-ARBA"/>
</dbReference>
<dbReference type="InterPro" id="IPR017972">
    <property type="entry name" value="Cyt_P450_CS"/>
</dbReference>
<keyword evidence="3 6" id="KW-0560">Oxidoreductase</keyword>
<gene>
    <name evidence="7" type="ORF">GIB67_006105</name>
</gene>
<dbReference type="GO" id="GO:0016705">
    <property type="term" value="F:oxidoreductase activity, acting on paired donors, with incorporation or reduction of molecular oxygen"/>
    <property type="evidence" value="ECO:0007669"/>
    <property type="project" value="InterPro"/>
</dbReference>
<evidence type="ECO:0000256" key="1">
    <source>
        <dbReference type="ARBA" id="ARBA00010617"/>
    </source>
</evidence>
<comment type="similarity">
    <text evidence="1 6">Belongs to the cytochrome P450 family.</text>
</comment>
<dbReference type="Pfam" id="PF00067">
    <property type="entry name" value="p450"/>
    <property type="match status" value="2"/>
</dbReference>
<name>A0A7J7LPR7_9MAGN</name>
<dbReference type="PRINTS" id="PR00463">
    <property type="entry name" value="EP450I"/>
</dbReference>
<proteinExistence type="inferred from homology"/>
<dbReference type="Gene3D" id="1.10.630.10">
    <property type="entry name" value="Cytochrome P450"/>
    <property type="match status" value="2"/>
</dbReference>
<dbReference type="InterPro" id="IPR002401">
    <property type="entry name" value="Cyt_P450_E_grp-I"/>
</dbReference>
<comment type="caution">
    <text evidence="7">The sequence shown here is derived from an EMBL/GenBank/DDBJ whole genome shotgun (WGS) entry which is preliminary data.</text>
</comment>
<dbReference type="Proteomes" id="UP000541444">
    <property type="component" value="Unassembled WGS sequence"/>
</dbReference>
<dbReference type="GO" id="GO:0020037">
    <property type="term" value="F:heme binding"/>
    <property type="evidence" value="ECO:0007669"/>
    <property type="project" value="InterPro"/>
</dbReference>
<dbReference type="AlphaFoldDB" id="A0A7J7LPR7"/>
<keyword evidence="8" id="KW-1185">Reference proteome</keyword>
<dbReference type="InterPro" id="IPR001128">
    <property type="entry name" value="Cyt_P450"/>
</dbReference>
<feature type="binding site" description="axial binding residue" evidence="5">
    <location>
        <position position="294"/>
    </location>
    <ligand>
        <name>heme</name>
        <dbReference type="ChEBI" id="CHEBI:30413"/>
    </ligand>
    <ligandPart>
        <name>Fe</name>
        <dbReference type="ChEBI" id="CHEBI:18248"/>
    </ligandPart>
</feature>
<comment type="cofactor">
    <cofactor evidence="5">
        <name>heme</name>
        <dbReference type="ChEBI" id="CHEBI:30413"/>
    </cofactor>
</comment>
<protein>
    <recommendedName>
        <fullName evidence="9">Cytochrome P450 76AD1-like protein</fullName>
    </recommendedName>
</protein>
<dbReference type="SUPFAM" id="SSF48264">
    <property type="entry name" value="Cytochrome P450"/>
    <property type="match status" value="1"/>
</dbReference>
<keyword evidence="6" id="KW-0503">Monooxygenase</keyword>
<evidence type="ECO:0000256" key="4">
    <source>
        <dbReference type="ARBA" id="ARBA00023004"/>
    </source>
</evidence>
<dbReference type="PRINTS" id="PR00385">
    <property type="entry name" value="P450"/>
</dbReference>
<evidence type="ECO:0000256" key="6">
    <source>
        <dbReference type="RuleBase" id="RU000461"/>
    </source>
</evidence>
<dbReference type="EMBL" id="JACGCM010002114">
    <property type="protein sequence ID" value="KAF6144613.1"/>
    <property type="molecule type" value="Genomic_DNA"/>
</dbReference>
<dbReference type="InterPro" id="IPR036396">
    <property type="entry name" value="Cyt_P450_sf"/>
</dbReference>
<sequence>MAKQVLQKHDQSFSSRTVPDAAHALNNYKFSVIWLPPSSQWHNLRRICNSQMFSTSRLDANQSLRHNKVKELVTYIDEKCRMGQAIDIGQAVFSTTLNLISNTMFSIDLAHLNSETAQEFKFLVRGVLEEAGRSNLSDYFPVLKFVDPQGDIFVAGTDTSAGTLEWAMTELLRSPNIMEKARLELKQAIEKDKPVEESDIARLPYLQAIVKETFRLHPPAPLLVPRRAETETDVCGFTVPKNALVMVNIWAIGQDPDTWASPTLFNPDRFLGCDINFRGYDFELTPFGAGRRICPGLPLAYRMVHLMLASLIHLYDWKLEDGMKPEDVNMEEKFGITLQRAESLIAIPIKD</sequence>
<evidence type="ECO:0000313" key="8">
    <source>
        <dbReference type="Proteomes" id="UP000541444"/>
    </source>
</evidence>
<evidence type="ECO:0000256" key="5">
    <source>
        <dbReference type="PIRSR" id="PIRSR602401-1"/>
    </source>
</evidence>
<keyword evidence="4 5" id="KW-0408">Iron</keyword>
<accession>A0A7J7LPR7</accession>
<dbReference type="FunFam" id="1.10.630.10:FF:000163">
    <property type="entry name" value="Geraniol 8-hydroxylase"/>
    <property type="match status" value="1"/>
</dbReference>
<keyword evidence="5 6" id="KW-0349">Heme</keyword>
<dbReference type="PROSITE" id="PS00086">
    <property type="entry name" value="CYTOCHROME_P450"/>
    <property type="match status" value="1"/>
</dbReference>
<dbReference type="OrthoDB" id="2789670at2759"/>
<keyword evidence="2 5" id="KW-0479">Metal-binding</keyword>
<dbReference type="PANTHER" id="PTHR47950:SF4">
    <property type="entry name" value="GERANIOL 8-HYDROXYLASE-LIKE"/>
    <property type="match status" value="1"/>
</dbReference>